<organism evidence="2 3">
    <name type="scientific">Nocardiopsis tropica</name>
    <dbReference type="NCBI Taxonomy" id="109330"/>
    <lineage>
        <taxon>Bacteria</taxon>
        <taxon>Bacillati</taxon>
        <taxon>Actinomycetota</taxon>
        <taxon>Actinomycetes</taxon>
        <taxon>Streptosporangiales</taxon>
        <taxon>Nocardiopsidaceae</taxon>
        <taxon>Nocardiopsis</taxon>
    </lineage>
</organism>
<evidence type="ECO:0000313" key="3">
    <source>
        <dbReference type="Proteomes" id="UP001348641"/>
    </source>
</evidence>
<evidence type="ECO:0000313" key="2">
    <source>
        <dbReference type="EMBL" id="MEE2054714.1"/>
    </source>
</evidence>
<evidence type="ECO:0000259" key="1">
    <source>
        <dbReference type="PROSITE" id="PS51819"/>
    </source>
</evidence>
<dbReference type="Pfam" id="PF18029">
    <property type="entry name" value="Glyoxalase_6"/>
    <property type="match status" value="1"/>
</dbReference>
<comment type="caution">
    <text evidence="2">The sequence shown here is derived from an EMBL/GenBank/DDBJ whole genome shotgun (WGS) entry which is preliminary data.</text>
</comment>
<dbReference type="CDD" id="cd06587">
    <property type="entry name" value="VOC"/>
    <property type="match status" value="1"/>
</dbReference>
<dbReference type="InterPro" id="IPR029068">
    <property type="entry name" value="Glyas_Bleomycin-R_OHBP_Dase"/>
</dbReference>
<name>A0ABU7KZL2_9ACTN</name>
<gene>
    <name evidence="2" type="ORF">Q8A49_29880</name>
</gene>
<dbReference type="InterPro" id="IPR037523">
    <property type="entry name" value="VOC_core"/>
</dbReference>
<accession>A0ABU7KZL2</accession>
<dbReference type="EMBL" id="JAUUCC010000125">
    <property type="protein sequence ID" value="MEE2054714.1"/>
    <property type="molecule type" value="Genomic_DNA"/>
</dbReference>
<dbReference type="InterPro" id="IPR041581">
    <property type="entry name" value="Glyoxalase_6"/>
</dbReference>
<dbReference type="Proteomes" id="UP001348641">
    <property type="component" value="Unassembled WGS sequence"/>
</dbReference>
<sequence length="124" mass="13497">MIGRLRTIAIDCPDPAALAGFYSELLGLPVTYENADDSWVEIGDGDGPHLAFQLAPDHRPPAWPDPERPQQMHFDIRVDDIDAAEDRVVALGATPLARAHDAPGVPSRVYADPAGHPFCLEFTE</sequence>
<dbReference type="SUPFAM" id="SSF54593">
    <property type="entry name" value="Glyoxalase/Bleomycin resistance protein/Dihydroxybiphenyl dioxygenase"/>
    <property type="match status" value="1"/>
</dbReference>
<proteinExistence type="predicted"/>
<dbReference type="PROSITE" id="PS51819">
    <property type="entry name" value="VOC"/>
    <property type="match status" value="1"/>
</dbReference>
<dbReference type="PANTHER" id="PTHR35908:SF1">
    <property type="entry name" value="CONSERVED PROTEIN"/>
    <property type="match status" value="1"/>
</dbReference>
<dbReference type="PANTHER" id="PTHR35908">
    <property type="entry name" value="HYPOTHETICAL FUSION PROTEIN"/>
    <property type="match status" value="1"/>
</dbReference>
<feature type="domain" description="VOC" evidence="1">
    <location>
        <begin position="4"/>
        <end position="123"/>
    </location>
</feature>
<protein>
    <submittedName>
        <fullName evidence="2">VOC family protein</fullName>
    </submittedName>
</protein>
<reference evidence="2 3" key="1">
    <citation type="submission" date="2023-07" db="EMBL/GenBank/DDBJ databases">
        <authorList>
            <person name="Girao M."/>
            <person name="Carvalho M.F."/>
        </authorList>
    </citation>
    <scope>NUCLEOTIDE SEQUENCE [LARGE SCALE GENOMIC DNA]</scope>
    <source>
        <strain evidence="2 3">66/93</strain>
    </source>
</reference>
<dbReference type="RefSeq" id="WP_330161538.1">
    <property type="nucleotide sequence ID" value="NZ_BAAAJA010000034.1"/>
</dbReference>
<dbReference type="Gene3D" id="3.10.180.10">
    <property type="entry name" value="2,3-Dihydroxybiphenyl 1,2-Dioxygenase, domain 1"/>
    <property type="match status" value="1"/>
</dbReference>